<protein>
    <submittedName>
        <fullName evidence="1">RCG26045</fullName>
    </submittedName>
</protein>
<dbReference type="EMBL" id="CH473954">
    <property type="protein sequence ID" value="EDL77624.1"/>
    <property type="molecule type" value="Genomic_DNA"/>
</dbReference>
<sequence>MGSGNDHGVFPA</sequence>
<feature type="non-terminal residue" evidence="1">
    <location>
        <position position="12"/>
    </location>
</feature>
<organism evidence="1 2">
    <name type="scientific">Rattus norvegicus</name>
    <name type="common">Rat</name>
    <dbReference type="NCBI Taxonomy" id="10116"/>
    <lineage>
        <taxon>Eukaryota</taxon>
        <taxon>Metazoa</taxon>
        <taxon>Chordata</taxon>
        <taxon>Craniata</taxon>
        <taxon>Vertebrata</taxon>
        <taxon>Euteleostomi</taxon>
        <taxon>Mammalia</taxon>
        <taxon>Eutheria</taxon>
        <taxon>Euarchontoglires</taxon>
        <taxon>Glires</taxon>
        <taxon>Rodentia</taxon>
        <taxon>Myomorpha</taxon>
        <taxon>Muroidea</taxon>
        <taxon>Muridae</taxon>
        <taxon>Murinae</taxon>
        <taxon>Rattus</taxon>
    </lineage>
</organism>
<accession>A6I1V3</accession>
<dbReference type="Proteomes" id="UP000234681">
    <property type="component" value="Chromosome 8"/>
</dbReference>
<proteinExistence type="predicted"/>
<name>A6I1V3_RAT</name>
<reference evidence="1 2" key="1">
    <citation type="submission" date="2005-09" db="EMBL/GenBank/DDBJ databases">
        <authorList>
            <person name="Mural R.J."/>
            <person name="Li P.W."/>
            <person name="Adams M.D."/>
            <person name="Amanatides P.G."/>
            <person name="Baden-Tillson H."/>
            <person name="Barnstead M."/>
            <person name="Chin S.H."/>
            <person name="Dew I."/>
            <person name="Evans C.A."/>
            <person name="Ferriera S."/>
            <person name="Flanigan M."/>
            <person name="Fosler C."/>
            <person name="Glodek A."/>
            <person name="Gu Z."/>
            <person name="Holt R.A."/>
            <person name="Jennings D."/>
            <person name="Kraft C.L."/>
            <person name="Lu F."/>
            <person name="Nguyen T."/>
            <person name="Nusskern D.R."/>
            <person name="Pfannkoch C.M."/>
            <person name="Sitter C."/>
            <person name="Sutton G.G."/>
            <person name="Venter J.C."/>
            <person name="Wang Z."/>
            <person name="Woodage T."/>
            <person name="Zheng X.H."/>
            <person name="Zhong F."/>
        </authorList>
    </citation>
    <scope>NUCLEOTIDE SEQUENCE [LARGE SCALE GENOMIC DNA]</scope>
    <source>
        <strain>BN</strain>
        <strain evidence="2">Sprague-Dawley</strain>
    </source>
</reference>
<evidence type="ECO:0000313" key="1">
    <source>
        <dbReference type="EMBL" id="EDL77624.1"/>
    </source>
</evidence>
<evidence type="ECO:0000313" key="2">
    <source>
        <dbReference type="Proteomes" id="UP000234681"/>
    </source>
</evidence>
<gene>
    <name evidence="1" type="ORF">rCG_26045</name>
</gene>